<dbReference type="PANTHER" id="PTHR22916:SF67">
    <property type="entry name" value="COLANIC ACID BIOSYNTHESIS GLYCOSYL TRANSFERASE WCAE-RELATED"/>
    <property type="match status" value="1"/>
</dbReference>
<evidence type="ECO:0000259" key="1">
    <source>
        <dbReference type="Pfam" id="PF00535"/>
    </source>
</evidence>
<dbReference type="InterPro" id="IPR029044">
    <property type="entry name" value="Nucleotide-diphossugar_trans"/>
</dbReference>
<feature type="domain" description="Glycosyltransferase 2-like" evidence="1">
    <location>
        <begin position="4"/>
        <end position="142"/>
    </location>
</feature>
<dbReference type="STRING" id="1232681.ADIS_2029"/>
<reference evidence="2 3" key="1">
    <citation type="submission" date="2013-02" db="EMBL/GenBank/DDBJ databases">
        <title>A novel strain isolated from Lonar lake, Maharashtra, India.</title>
        <authorList>
            <person name="Singh A."/>
        </authorList>
    </citation>
    <scope>NUCLEOTIDE SEQUENCE [LARGE SCALE GENOMIC DNA]</scope>
    <source>
        <strain evidence="2 3">AK24</strain>
    </source>
</reference>
<dbReference type="SUPFAM" id="SSF53448">
    <property type="entry name" value="Nucleotide-diphospho-sugar transferases"/>
    <property type="match status" value="1"/>
</dbReference>
<evidence type="ECO:0000313" key="3">
    <source>
        <dbReference type="Proteomes" id="UP000013909"/>
    </source>
</evidence>
<name>R7ZU27_9BACT</name>
<keyword evidence="2" id="KW-0808">Transferase</keyword>
<sequence>MKFSIITVVFNDKEGVRRTLSSISAQTYRQIEVIVVDGQSTDGTIEIVRQYGETVSCFISEPDNGIYDAMNKGLRLATGDFVIFLNAGDYFFSDSVVEQFVGSSPDPNSVYFGRVSINSNYESWYFPPFSVKKTNVSSWLRGNVPNHQAMFFPKSFYQLNMFDTSLKISADADYKLRAQKVCNIPFSFLDQVVSVFEVGGVSTTYSDFAAVLVRARDSWKVNLRYYGFFHAVKMLVYLSNKVIITNILGERFLSRAIKTMKGK</sequence>
<keyword evidence="3" id="KW-1185">Reference proteome</keyword>
<dbReference type="AlphaFoldDB" id="R7ZU27"/>
<dbReference type="OrthoDB" id="9788101at2"/>
<dbReference type="PANTHER" id="PTHR22916">
    <property type="entry name" value="GLYCOSYLTRANSFERASE"/>
    <property type="match status" value="1"/>
</dbReference>
<dbReference type="GO" id="GO:0016758">
    <property type="term" value="F:hexosyltransferase activity"/>
    <property type="evidence" value="ECO:0007669"/>
    <property type="project" value="UniProtKB-ARBA"/>
</dbReference>
<dbReference type="EMBL" id="AQHR01000054">
    <property type="protein sequence ID" value="EON77499.1"/>
    <property type="molecule type" value="Genomic_DNA"/>
</dbReference>
<proteinExistence type="predicted"/>
<protein>
    <submittedName>
        <fullName evidence="2">Colanic acid biosynthesis glycosyl transferase WcaE</fullName>
    </submittedName>
</protein>
<dbReference type="CDD" id="cd06433">
    <property type="entry name" value="GT_2_WfgS_like"/>
    <property type="match status" value="1"/>
</dbReference>
<dbReference type="InterPro" id="IPR001173">
    <property type="entry name" value="Glyco_trans_2-like"/>
</dbReference>
<dbReference type="Proteomes" id="UP000013909">
    <property type="component" value="Unassembled WGS sequence"/>
</dbReference>
<dbReference type="Pfam" id="PF00535">
    <property type="entry name" value="Glycos_transf_2"/>
    <property type="match status" value="1"/>
</dbReference>
<accession>R7ZU27</accession>
<dbReference type="RefSeq" id="WP_010854167.1">
    <property type="nucleotide sequence ID" value="NZ_AQHR01000054.1"/>
</dbReference>
<dbReference type="PATRIC" id="fig|1288963.3.peg.2020"/>
<evidence type="ECO:0000313" key="2">
    <source>
        <dbReference type="EMBL" id="EON77499.1"/>
    </source>
</evidence>
<organism evidence="2 3">
    <name type="scientific">Lunatimonas lonarensis</name>
    <dbReference type="NCBI Taxonomy" id="1232681"/>
    <lineage>
        <taxon>Bacteria</taxon>
        <taxon>Pseudomonadati</taxon>
        <taxon>Bacteroidota</taxon>
        <taxon>Cytophagia</taxon>
        <taxon>Cytophagales</taxon>
        <taxon>Cyclobacteriaceae</taxon>
    </lineage>
</organism>
<dbReference type="Gene3D" id="3.90.550.10">
    <property type="entry name" value="Spore Coat Polysaccharide Biosynthesis Protein SpsA, Chain A"/>
    <property type="match status" value="1"/>
</dbReference>
<gene>
    <name evidence="2" type="ORF">ADIS_2029</name>
</gene>
<comment type="caution">
    <text evidence="2">The sequence shown here is derived from an EMBL/GenBank/DDBJ whole genome shotgun (WGS) entry which is preliminary data.</text>
</comment>